<protein>
    <recommendedName>
        <fullName evidence="2">Chemotaxis phosphatase CheX-like domain-containing protein</fullName>
    </recommendedName>
</protein>
<dbReference type="Pfam" id="PF13690">
    <property type="entry name" value="CheX"/>
    <property type="match status" value="1"/>
</dbReference>
<dbReference type="AlphaFoldDB" id="A0A1J5T2D4"/>
<dbReference type="InterPro" id="IPR028051">
    <property type="entry name" value="CheX-like_dom"/>
</dbReference>
<evidence type="ECO:0000259" key="2">
    <source>
        <dbReference type="Pfam" id="PF13690"/>
    </source>
</evidence>
<dbReference type="EMBL" id="MLJW01000010">
    <property type="protein sequence ID" value="OIR15018.1"/>
    <property type="molecule type" value="Genomic_DNA"/>
</dbReference>
<dbReference type="GO" id="GO:0006935">
    <property type="term" value="P:chemotaxis"/>
    <property type="evidence" value="ECO:0007669"/>
    <property type="project" value="UniProtKB-KW"/>
</dbReference>
<dbReference type="InterPro" id="IPR028976">
    <property type="entry name" value="CheC-like_sf"/>
</dbReference>
<dbReference type="PANTHER" id="PTHR39452">
    <property type="entry name" value="CHEY-P PHOSPHATASE CHEX"/>
    <property type="match status" value="1"/>
</dbReference>
<accession>A0A1J5T2D4</accession>
<comment type="caution">
    <text evidence="3">The sequence shown here is derived from an EMBL/GenBank/DDBJ whole genome shotgun (WGS) entry which is preliminary data.</text>
</comment>
<gene>
    <name evidence="3" type="ORF">GALL_41360</name>
</gene>
<evidence type="ECO:0000313" key="3">
    <source>
        <dbReference type="EMBL" id="OIR15018.1"/>
    </source>
</evidence>
<proteinExistence type="predicted"/>
<dbReference type="InterPro" id="IPR038756">
    <property type="entry name" value="CheX-like"/>
</dbReference>
<name>A0A1J5T2D4_9ZZZZ</name>
<dbReference type="SUPFAM" id="SSF103039">
    <property type="entry name" value="CheC-like"/>
    <property type="match status" value="1"/>
</dbReference>
<dbReference type="CDD" id="cd17906">
    <property type="entry name" value="CheX"/>
    <property type="match status" value="1"/>
</dbReference>
<dbReference type="Gene3D" id="3.40.1550.10">
    <property type="entry name" value="CheC-like"/>
    <property type="match status" value="1"/>
</dbReference>
<dbReference type="PANTHER" id="PTHR39452:SF1">
    <property type="entry name" value="CHEY-P PHOSPHATASE CHEX"/>
    <property type="match status" value="1"/>
</dbReference>
<sequence length="169" mass="18310">MSFDKTRITDDTIQDCLVKGMSSVFQVMLRLDLKFVRRESPESATVPESDSQIIGNVGFGGKINGIVYLAMSEDLARTLACHMLGLQPQELAEHGSDAVTDALGEITNMAVGGFKNTIADMGYPCKLTVPTIVRGQNLTISSIKGATRYVYTFECAGAPITADLHMQEE</sequence>
<evidence type="ECO:0000256" key="1">
    <source>
        <dbReference type="ARBA" id="ARBA00022500"/>
    </source>
</evidence>
<feature type="domain" description="Chemotaxis phosphatase CheX-like" evidence="2">
    <location>
        <begin position="53"/>
        <end position="154"/>
    </location>
</feature>
<organism evidence="3">
    <name type="scientific">mine drainage metagenome</name>
    <dbReference type="NCBI Taxonomy" id="410659"/>
    <lineage>
        <taxon>unclassified sequences</taxon>
        <taxon>metagenomes</taxon>
        <taxon>ecological metagenomes</taxon>
    </lineage>
</organism>
<reference evidence="3" key="1">
    <citation type="submission" date="2016-10" db="EMBL/GenBank/DDBJ databases">
        <title>Sequence of Gallionella enrichment culture.</title>
        <authorList>
            <person name="Poehlein A."/>
            <person name="Muehling M."/>
            <person name="Daniel R."/>
        </authorList>
    </citation>
    <scope>NUCLEOTIDE SEQUENCE</scope>
</reference>
<keyword evidence="1" id="KW-0145">Chemotaxis</keyword>